<dbReference type="GO" id="GO:0005886">
    <property type="term" value="C:plasma membrane"/>
    <property type="evidence" value="ECO:0007669"/>
    <property type="project" value="UniProtKB-SubCell"/>
</dbReference>
<organism evidence="10 11">
    <name type="scientific">Candidatus Sungiibacteriota bacterium</name>
    <dbReference type="NCBI Taxonomy" id="2750080"/>
    <lineage>
        <taxon>Bacteria</taxon>
        <taxon>Candidatus Sungiibacteriota</taxon>
    </lineage>
</organism>
<dbReference type="PANTHER" id="PTHR33908">
    <property type="entry name" value="MANNOSYLTRANSFERASE YKCB-RELATED"/>
    <property type="match status" value="1"/>
</dbReference>
<dbReference type="PANTHER" id="PTHR33908:SF11">
    <property type="entry name" value="MEMBRANE PROTEIN"/>
    <property type="match status" value="1"/>
</dbReference>
<evidence type="ECO:0000256" key="7">
    <source>
        <dbReference type="ARBA" id="ARBA00023136"/>
    </source>
</evidence>
<dbReference type="Pfam" id="PF13231">
    <property type="entry name" value="PMT_2"/>
    <property type="match status" value="1"/>
</dbReference>
<evidence type="ECO:0000256" key="5">
    <source>
        <dbReference type="ARBA" id="ARBA00022692"/>
    </source>
</evidence>
<evidence type="ECO:0000313" key="11">
    <source>
        <dbReference type="Proteomes" id="UP000704960"/>
    </source>
</evidence>
<feature type="transmembrane region" description="Helical" evidence="8">
    <location>
        <begin position="192"/>
        <end position="220"/>
    </location>
</feature>
<feature type="transmembrane region" description="Helical" evidence="8">
    <location>
        <begin position="163"/>
        <end position="180"/>
    </location>
</feature>
<evidence type="ECO:0000313" key="10">
    <source>
        <dbReference type="EMBL" id="MBI4132217.1"/>
    </source>
</evidence>
<feature type="transmembrane region" description="Helical" evidence="8">
    <location>
        <begin position="232"/>
        <end position="260"/>
    </location>
</feature>
<feature type="transmembrane region" description="Helical" evidence="8">
    <location>
        <begin position="409"/>
        <end position="426"/>
    </location>
</feature>
<comment type="subcellular location">
    <subcellularLocation>
        <location evidence="1">Cell membrane</location>
        <topology evidence="1">Multi-pass membrane protein</topology>
    </subcellularLocation>
</comment>
<sequence length="635" mass="71511">MTIRPPYAVPALLLGIMFVLMLSSSWNDSATMDELAHVPAGYAYAFLQDYRLNPEHPPLIKMLAALPLIFTDIRFPTDTKSWAEDINGQWDQGRIFLYESENDADNILRLTRLPAMLLAVLLGWLLWVWVRRRFDARVANVALFFYAFSPTFLAHSRYVTTDLAAAFGFFIGIISFLEFLKAPSQKRIIIAGLGLGMALLLKFSLILFLPVYAILLLAWAASRTNSPWPERIRLLIALLAKVIVIAAVAIALVWLVYAYATWNYPAERQYRDAEFLLSSYGFGPAVDFTLGLIENRLTRPLGQYLLGLLMVIQRSSGGNTQYFLGSVSAAGDIGYFPILYLLKESAALHILSFIALWFAIRRILRASQKSPAAVLGWMHGHFPQFAAASFITVYWASSLSSPLNIGVRHVLPTFPFIYLLVAKGITDWLRSWPRDPIRTWRDWMGRLYQITVASLPRYVLTAILLVWLAASTIAAYPYYLSYYNFIAPLVVRTVGAAAPTERRSLPLTGQGGTMEGYRVAVDSNYDWGQDLKRLVSYTEANGIKKMRMDYFGGGSPSYYLGEKFEPWWSAKGYPPGGGWFAVSATFQMGAYGTPVKGFLRRPEDSYEWLKPFRPVARAGTSIFIYRLPEEPPPGL</sequence>
<keyword evidence="7 8" id="KW-0472">Membrane</keyword>
<evidence type="ECO:0000256" key="2">
    <source>
        <dbReference type="ARBA" id="ARBA00022475"/>
    </source>
</evidence>
<dbReference type="InterPro" id="IPR050297">
    <property type="entry name" value="LipidA_mod_glycosyltrf_83"/>
</dbReference>
<keyword evidence="6 8" id="KW-1133">Transmembrane helix</keyword>
<dbReference type="GO" id="GO:0009103">
    <property type="term" value="P:lipopolysaccharide biosynthetic process"/>
    <property type="evidence" value="ECO:0007669"/>
    <property type="project" value="UniProtKB-ARBA"/>
</dbReference>
<feature type="transmembrane region" description="Helical" evidence="8">
    <location>
        <begin position="447"/>
        <end position="470"/>
    </location>
</feature>
<gene>
    <name evidence="10" type="ORF">HY474_01150</name>
</gene>
<feature type="transmembrane region" description="Helical" evidence="8">
    <location>
        <begin position="7"/>
        <end position="26"/>
    </location>
</feature>
<evidence type="ECO:0000256" key="3">
    <source>
        <dbReference type="ARBA" id="ARBA00022676"/>
    </source>
</evidence>
<dbReference type="AlphaFoldDB" id="A0A932YVI7"/>
<feature type="transmembrane region" description="Helical" evidence="8">
    <location>
        <begin position="113"/>
        <end position="130"/>
    </location>
</feature>
<feature type="transmembrane region" description="Helical" evidence="8">
    <location>
        <begin position="376"/>
        <end position="397"/>
    </location>
</feature>
<evidence type="ECO:0000259" key="9">
    <source>
        <dbReference type="Pfam" id="PF13231"/>
    </source>
</evidence>
<keyword evidence="3" id="KW-0328">Glycosyltransferase</keyword>
<evidence type="ECO:0000256" key="8">
    <source>
        <dbReference type="SAM" id="Phobius"/>
    </source>
</evidence>
<name>A0A932YVI7_9BACT</name>
<keyword evidence="2" id="KW-1003">Cell membrane</keyword>
<accession>A0A932YVI7</accession>
<dbReference type="InterPro" id="IPR038731">
    <property type="entry name" value="RgtA/B/C-like"/>
</dbReference>
<reference evidence="10" key="1">
    <citation type="submission" date="2020-07" db="EMBL/GenBank/DDBJ databases">
        <title>Huge and variable diversity of episymbiotic CPR bacteria and DPANN archaea in groundwater ecosystems.</title>
        <authorList>
            <person name="He C.Y."/>
            <person name="Keren R."/>
            <person name="Whittaker M."/>
            <person name="Farag I.F."/>
            <person name="Doudna J."/>
            <person name="Cate J.H.D."/>
            <person name="Banfield J.F."/>
        </authorList>
    </citation>
    <scope>NUCLEOTIDE SEQUENCE</scope>
    <source>
        <strain evidence="10">NC_groundwater_1226_Ag_S-0.1um_59_124</strain>
    </source>
</reference>
<feature type="transmembrane region" description="Helical" evidence="8">
    <location>
        <begin position="346"/>
        <end position="364"/>
    </location>
</feature>
<feature type="domain" description="Glycosyltransferase RgtA/B/C/D-like" evidence="9">
    <location>
        <begin position="111"/>
        <end position="240"/>
    </location>
</feature>
<proteinExistence type="predicted"/>
<comment type="caution">
    <text evidence="10">The sequence shown here is derived from an EMBL/GenBank/DDBJ whole genome shotgun (WGS) entry which is preliminary data.</text>
</comment>
<evidence type="ECO:0000256" key="1">
    <source>
        <dbReference type="ARBA" id="ARBA00004651"/>
    </source>
</evidence>
<dbReference type="EMBL" id="JACQMJ010000005">
    <property type="protein sequence ID" value="MBI4132217.1"/>
    <property type="molecule type" value="Genomic_DNA"/>
</dbReference>
<keyword evidence="4" id="KW-0808">Transferase</keyword>
<protein>
    <submittedName>
        <fullName evidence="10">Glycosyltransferase family 39 protein</fullName>
    </submittedName>
</protein>
<evidence type="ECO:0000256" key="6">
    <source>
        <dbReference type="ARBA" id="ARBA00022989"/>
    </source>
</evidence>
<dbReference type="Proteomes" id="UP000704960">
    <property type="component" value="Unassembled WGS sequence"/>
</dbReference>
<keyword evidence="5 8" id="KW-0812">Transmembrane</keyword>
<dbReference type="GO" id="GO:0016763">
    <property type="term" value="F:pentosyltransferase activity"/>
    <property type="evidence" value="ECO:0007669"/>
    <property type="project" value="TreeGrafter"/>
</dbReference>
<evidence type="ECO:0000256" key="4">
    <source>
        <dbReference type="ARBA" id="ARBA00022679"/>
    </source>
</evidence>
<feature type="transmembrane region" description="Helical" evidence="8">
    <location>
        <begin position="137"/>
        <end position="157"/>
    </location>
</feature>